<name>A0A6G0J259_LARCR</name>
<keyword evidence="2" id="KW-0479">Metal-binding</keyword>
<feature type="region of interest" description="Disordered" evidence="11">
    <location>
        <begin position="638"/>
        <end position="740"/>
    </location>
</feature>
<feature type="compositionally biased region" description="Basic and acidic residues" evidence="11">
    <location>
        <begin position="641"/>
        <end position="672"/>
    </location>
</feature>
<feature type="region of interest" description="Disordered" evidence="11">
    <location>
        <begin position="56"/>
        <end position="89"/>
    </location>
</feature>
<feature type="compositionally biased region" description="Basic and acidic residues" evidence="11">
    <location>
        <begin position="56"/>
        <end position="67"/>
    </location>
</feature>
<keyword evidence="8" id="KW-0804">Transcription</keyword>
<dbReference type="FunFam" id="3.30.160.60:FF:002343">
    <property type="entry name" value="Zinc finger protein 33A"/>
    <property type="match status" value="1"/>
</dbReference>
<feature type="compositionally biased region" description="Basic residues" evidence="11">
    <location>
        <begin position="681"/>
        <end position="691"/>
    </location>
</feature>
<evidence type="ECO:0000256" key="4">
    <source>
        <dbReference type="ARBA" id="ARBA00022771"/>
    </source>
</evidence>
<keyword evidence="4 10" id="KW-0863">Zinc-finger</keyword>
<dbReference type="PROSITE" id="PS50157">
    <property type="entry name" value="ZINC_FINGER_C2H2_2"/>
    <property type="match status" value="9"/>
</dbReference>
<keyword evidence="7" id="KW-0238">DNA-binding</keyword>
<evidence type="ECO:0000256" key="2">
    <source>
        <dbReference type="ARBA" id="ARBA00022723"/>
    </source>
</evidence>
<feature type="domain" description="C2H2-type" evidence="13">
    <location>
        <begin position="563"/>
        <end position="590"/>
    </location>
</feature>
<dbReference type="EMBL" id="REGW02000004">
    <property type="protein sequence ID" value="KAE8297623.1"/>
    <property type="molecule type" value="Genomic_DNA"/>
</dbReference>
<keyword evidence="6" id="KW-0805">Transcription regulation</keyword>
<feature type="compositionally biased region" description="Basic and acidic residues" evidence="11">
    <location>
        <begin position="175"/>
        <end position="190"/>
    </location>
</feature>
<dbReference type="AlphaFoldDB" id="A0A6G0J259"/>
<dbReference type="GO" id="GO:0000978">
    <property type="term" value="F:RNA polymerase II cis-regulatory region sequence-specific DNA binding"/>
    <property type="evidence" value="ECO:0007669"/>
    <property type="project" value="TreeGrafter"/>
</dbReference>
<dbReference type="SUPFAM" id="SSF57667">
    <property type="entry name" value="beta-beta-alpha zinc fingers"/>
    <property type="match status" value="6"/>
</dbReference>
<comment type="subcellular location">
    <subcellularLocation>
        <location evidence="1">Nucleus</location>
    </subcellularLocation>
</comment>
<feature type="domain" description="C2H2-type" evidence="13">
    <location>
        <begin position="508"/>
        <end position="535"/>
    </location>
</feature>
<dbReference type="FunFam" id="3.30.160.60:FF:002169">
    <property type="entry name" value="Zgc:174573"/>
    <property type="match status" value="1"/>
</dbReference>
<keyword evidence="5" id="KW-0862">Zinc</keyword>
<dbReference type="GO" id="GO:0001817">
    <property type="term" value="P:regulation of cytokine production"/>
    <property type="evidence" value="ECO:0007669"/>
    <property type="project" value="TreeGrafter"/>
</dbReference>
<evidence type="ECO:0000256" key="11">
    <source>
        <dbReference type="SAM" id="MobiDB-lite"/>
    </source>
</evidence>
<feature type="domain" description="C2H2-type" evidence="13">
    <location>
        <begin position="418"/>
        <end position="445"/>
    </location>
</feature>
<feature type="compositionally biased region" description="Polar residues" evidence="11">
    <location>
        <begin position="79"/>
        <end position="89"/>
    </location>
</feature>
<dbReference type="FunFam" id="3.30.160.60:FF:001119">
    <property type="entry name" value="zinc finger protein 408"/>
    <property type="match status" value="1"/>
</dbReference>
<evidence type="ECO:0000256" key="7">
    <source>
        <dbReference type="ARBA" id="ARBA00023125"/>
    </source>
</evidence>
<dbReference type="GO" id="GO:0008270">
    <property type="term" value="F:zinc ion binding"/>
    <property type="evidence" value="ECO:0007669"/>
    <property type="project" value="UniProtKB-KW"/>
</dbReference>
<evidence type="ECO:0000256" key="1">
    <source>
        <dbReference type="ARBA" id="ARBA00004123"/>
    </source>
</evidence>
<feature type="domain" description="C2H2-type" evidence="13">
    <location>
        <begin position="536"/>
        <end position="560"/>
    </location>
</feature>
<feature type="domain" description="C2H2-type" evidence="13">
    <location>
        <begin position="446"/>
        <end position="473"/>
    </location>
</feature>
<evidence type="ECO:0000313" key="15">
    <source>
        <dbReference type="Proteomes" id="UP000424527"/>
    </source>
</evidence>
<dbReference type="InterPro" id="IPR013087">
    <property type="entry name" value="Znf_C2H2_type"/>
</dbReference>
<comment type="caution">
    <text evidence="14">The sequence shown here is derived from an EMBL/GenBank/DDBJ whole genome shotgun (WGS) entry which is preliminary data.</text>
</comment>
<dbReference type="FunFam" id="3.30.160.60:FF:000446">
    <property type="entry name" value="Zinc finger protein"/>
    <property type="match status" value="1"/>
</dbReference>
<dbReference type="GO" id="GO:0005654">
    <property type="term" value="C:nucleoplasm"/>
    <property type="evidence" value="ECO:0007669"/>
    <property type="project" value="TreeGrafter"/>
</dbReference>
<evidence type="ECO:0000313" key="14">
    <source>
        <dbReference type="EMBL" id="KAE8297623.1"/>
    </source>
</evidence>
<keyword evidence="12" id="KW-0732">Signal</keyword>
<keyword evidence="9" id="KW-0539">Nucleus</keyword>
<feature type="signal peptide" evidence="12">
    <location>
        <begin position="1"/>
        <end position="25"/>
    </location>
</feature>
<dbReference type="Proteomes" id="UP000424527">
    <property type="component" value="Unassembled WGS sequence"/>
</dbReference>
<dbReference type="InterPro" id="IPR036236">
    <property type="entry name" value="Znf_C2H2_sf"/>
</dbReference>
<feature type="compositionally biased region" description="Basic and acidic residues" evidence="11">
    <location>
        <begin position="692"/>
        <end position="702"/>
    </location>
</feature>
<dbReference type="FunFam" id="3.30.160.60:FF:000100">
    <property type="entry name" value="Zinc finger 45-like"/>
    <property type="match status" value="2"/>
</dbReference>
<evidence type="ECO:0000256" key="6">
    <source>
        <dbReference type="ARBA" id="ARBA00023015"/>
    </source>
</evidence>
<proteinExistence type="predicted"/>
<evidence type="ECO:0000256" key="3">
    <source>
        <dbReference type="ARBA" id="ARBA00022737"/>
    </source>
</evidence>
<dbReference type="Pfam" id="PF00096">
    <property type="entry name" value="zf-C2H2"/>
    <property type="match status" value="7"/>
</dbReference>
<protein>
    <submittedName>
        <fullName evidence="14">Zinc finger protein 408</fullName>
    </submittedName>
</protein>
<dbReference type="FunFam" id="3.30.160.60:FF:001136">
    <property type="entry name" value="Zinc finger protein 408"/>
    <property type="match status" value="1"/>
</dbReference>
<dbReference type="GO" id="GO:0001227">
    <property type="term" value="F:DNA-binding transcription repressor activity, RNA polymerase II-specific"/>
    <property type="evidence" value="ECO:0007669"/>
    <property type="project" value="TreeGrafter"/>
</dbReference>
<keyword evidence="3" id="KW-0677">Repeat</keyword>
<gene>
    <name evidence="14" type="ORF">D5F01_LYC04252</name>
</gene>
<feature type="compositionally biased region" description="Basic residues" evidence="11">
    <location>
        <begin position="217"/>
        <end position="238"/>
    </location>
</feature>
<evidence type="ECO:0000256" key="10">
    <source>
        <dbReference type="PROSITE-ProRule" id="PRU00042"/>
    </source>
</evidence>
<evidence type="ECO:0000256" key="9">
    <source>
        <dbReference type="ARBA" id="ARBA00023242"/>
    </source>
</evidence>
<feature type="region of interest" description="Disordered" evidence="11">
    <location>
        <begin position="169"/>
        <end position="329"/>
    </location>
</feature>
<accession>A0A6G0J259</accession>
<organism evidence="14 15">
    <name type="scientific">Larimichthys crocea</name>
    <name type="common">Large yellow croaker</name>
    <name type="synonym">Pseudosciaena crocea</name>
    <dbReference type="NCBI Taxonomy" id="215358"/>
    <lineage>
        <taxon>Eukaryota</taxon>
        <taxon>Metazoa</taxon>
        <taxon>Chordata</taxon>
        <taxon>Craniata</taxon>
        <taxon>Vertebrata</taxon>
        <taxon>Euteleostomi</taxon>
        <taxon>Actinopterygii</taxon>
        <taxon>Neopterygii</taxon>
        <taxon>Teleostei</taxon>
        <taxon>Neoteleostei</taxon>
        <taxon>Acanthomorphata</taxon>
        <taxon>Eupercaria</taxon>
        <taxon>Sciaenidae</taxon>
        <taxon>Larimichthys</taxon>
    </lineage>
</organism>
<dbReference type="PANTHER" id="PTHR24399:SF31">
    <property type="entry name" value="ZINC FINGER PROTEIN PLAGL1"/>
    <property type="match status" value="1"/>
</dbReference>
<dbReference type="SMART" id="SM00355">
    <property type="entry name" value="ZnF_C2H2"/>
    <property type="match status" value="10"/>
</dbReference>
<feature type="compositionally biased region" description="Basic and acidic residues" evidence="11">
    <location>
        <begin position="710"/>
        <end position="726"/>
    </location>
</feature>
<dbReference type="PROSITE" id="PS00028">
    <property type="entry name" value="ZINC_FINGER_C2H2_1"/>
    <property type="match status" value="9"/>
</dbReference>
<feature type="domain" description="C2H2-type" evidence="13">
    <location>
        <begin position="390"/>
        <end position="417"/>
    </location>
</feature>
<evidence type="ECO:0000259" key="13">
    <source>
        <dbReference type="PROSITE" id="PS50157"/>
    </source>
</evidence>
<dbReference type="Gene3D" id="3.30.160.60">
    <property type="entry name" value="Classic Zinc Finger"/>
    <property type="match status" value="10"/>
</dbReference>
<keyword evidence="15" id="KW-1185">Reference proteome</keyword>
<evidence type="ECO:0000256" key="8">
    <source>
        <dbReference type="ARBA" id="ARBA00023163"/>
    </source>
</evidence>
<feature type="domain" description="C2H2-type" evidence="13">
    <location>
        <begin position="362"/>
        <end position="389"/>
    </location>
</feature>
<feature type="domain" description="C2H2-type" evidence="13">
    <location>
        <begin position="480"/>
        <end position="507"/>
    </location>
</feature>
<evidence type="ECO:0000256" key="5">
    <source>
        <dbReference type="ARBA" id="ARBA00022833"/>
    </source>
</evidence>
<feature type="chain" id="PRO_5026164393" evidence="12">
    <location>
        <begin position="26"/>
        <end position="814"/>
    </location>
</feature>
<dbReference type="GO" id="GO:0001228">
    <property type="term" value="F:DNA-binding transcription activator activity, RNA polymerase II-specific"/>
    <property type="evidence" value="ECO:0007669"/>
    <property type="project" value="TreeGrafter"/>
</dbReference>
<feature type="compositionally biased region" description="Polar residues" evidence="11">
    <location>
        <begin position="242"/>
        <end position="251"/>
    </location>
</feature>
<dbReference type="PANTHER" id="PTHR24399">
    <property type="entry name" value="ZINC FINGER AND BTB DOMAIN-CONTAINING"/>
    <property type="match status" value="1"/>
</dbReference>
<reference evidence="14 15" key="1">
    <citation type="submission" date="2019-07" db="EMBL/GenBank/DDBJ databases">
        <title>Chromosome genome assembly for large yellow croaker.</title>
        <authorList>
            <person name="Xiao S."/>
        </authorList>
    </citation>
    <scope>NUCLEOTIDE SEQUENCE [LARGE SCALE GENOMIC DNA]</scope>
    <source>
        <strain evidence="14">JMULYC20181020</strain>
        <tissue evidence="14">Muscle</tissue>
    </source>
</reference>
<dbReference type="GO" id="GO:0002682">
    <property type="term" value="P:regulation of immune system process"/>
    <property type="evidence" value="ECO:0007669"/>
    <property type="project" value="TreeGrafter"/>
</dbReference>
<sequence length="814" mass="90120">MACLAPPIPSALASFLSTLLPCGFAVGPSRFCGGRPGLWWVGRSLEAGSLLGRDGDTEWASKHHNDPMTHSGEGELEMNSESQTGETNSTEVEKVLMEIAANKEALLQSTVWIKFACQARSRAQQNVAVQCSCGEVCAGECADVCLRVCQDIRPGTELLLYKDTAGTTDNCDAQDAGHTENKVEDKKDPETEVPNKSIIQEKEGGTKGGQEEELQRKPRRCIKRRHPTTNMRKRRAKKIDRTSSSDNTTVGGHTERTGSVPAAVDRQSHCIYTGSSPPPVRSSSRLAAKPRRVHCLTSRVKQTEGRSRSSTESAESVAEKAIPTKVSQPEDAAEALAASCAAEASREDVAPTWRPEIRERRYKCSSCGKKFFQIGHLKKHQFIHTEEKPFSCQECGKNYTSAESFRAHQMSHRGERPFSCPHCEKTYGLKRDLKEHMVLHTGEKPYVCEHCGKAFARRPSLRIHRLLHCSRMIYTQPPKVQCTVCPKLLANSGSLRNHMKLHTGEKPHVCQHCGKCFSQKGNLECHLRIHNGEKPYPCTECDQSFSQKPELRRHMFSHTGGGFLCSYCGKSLRDPHSLKSHERLHTGERPHRCPVCEKGYTLATKLRRHIKSSHLMEKPYSCHCGASYTVRQSLLRHQAQHRAEGGAQEEAKAAESDGEHREEANDSKKEDVQELGSSHSKPVRGRPKKKSLREEGEKEAGRVKQRRGRGKGEEKEARQVERKGEETSGAGRGGDGEASDDIQHTVVYVHTDDLSAESSLPAGMEQELVEVVISEGADQCIVVHGQQTVGELLILQEEGSGLCSVAQTVEIDTV</sequence>
<feature type="domain" description="C2H2-type" evidence="13">
    <location>
        <begin position="591"/>
        <end position="619"/>
    </location>
</feature>
<feature type="compositionally biased region" description="Basic and acidic residues" evidence="11">
    <location>
        <begin position="199"/>
        <end position="216"/>
    </location>
</feature>
<evidence type="ECO:0000256" key="12">
    <source>
        <dbReference type="SAM" id="SignalP"/>
    </source>
</evidence>
<dbReference type="FunFam" id="3.30.160.60:FF:000849">
    <property type="entry name" value="Zinc finger protein 408"/>
    <property type="match status" value="2"/>
</dbReference>